<reference evidence="1" key="1">
    <citation type="submission" date="2010-07" db="EMBL/GenBank/DDBJ databases">
        <authorList>
            <consortium name="CONSOLIDER consortium CSD2007-00005"/>
            <person name="Guazzaroni M.-E."/>
            <person name="Richter M."/>
            <person name="Garcia-Salamanca A."/>
            <person name="Yarza P."/>
            <person name="Ferrer M."/>
        </authorList>
    </citation>
    <scope>NUCLEOTIDE SEQUENCE</scope>
</reference>
<gene>
    <name evidence="1" type="ORF">LDC_1043</name>
</gene>
<comment type="caution">
    <text evidence="1">The sequence shown here is derived from an EMBL/GenBank/DDBJ whole genome shotgun (WGS) entry which is preliminary data.</text>
</comment>
<accession>D9PHP1</accession>
<organism evidence="1">
    <name type="scientific">sediment metagenome</name>
    <dbReference type="NCBI Taxonomy" id="749907"/>
    <lineage>
        <taxon>unclassified sequences</taxon>
        <taxon>metagenomes</taxon>
        <taxon>ecological metagenomes</taxon>
    </lineage>
</organism>
<proteinExistence type="predicted"/>
<evidence type="ECO:0000313" key="1">
    <source>
        <dbReference type="EMBL" id="EFK96931.1"/>
    </source>
</evidence>
<dbReference type="EMBL" id="ADZX01000380">
    <property type="protein sequence ID" value="EFK96931.1"/>
    <property type="molecule type" value="Genomic_DNA"/>
</dbReference>
<dbReference type="AlphaFoldDB" id="D9PHP1"/>
<reference evidence="1" key="2">
    <citation type="journal article" date="2011" name="Microb. Ecol.">
        <title>Taxonomic and Functional Metagenomic Profiling of the Microbial Community in the Anoxic Sediment of a Sub-saline Shallow Lake (Laguna de Carrizo, Central Spain).</title>
        <authorList>
            <person name="Ferrer M."/>
            <person name="Guazzaroni M.E."/>
            <person name="Richter M."/>
            <person name="Garcia-Salamanca A."/>
            <person name="Yarza P."/>
            <person name="Suarez-Suarez A."/>
            <person name="Solano J."/>
            <person name="Alcaide M."/>
            <person name="van Dillewijn P."/>
            <person name="Molina-Henares M.A."/>
            <person name="Lopez-Cortes N."/>
            <person name="Al-Ramahi Y."/>
            <person name="Guerrero C."/>
            <person name="Acosta A."/>
            <person name="de Eugenio L.I."/>
            <person name="Martinez V."/>
            <person name="Marques S."/>
            <person name="Rojo F."/>
            <person name="Santero E."/>
            <person name="Genilloud O."/>
            <person name="Perez-Perez J."/>
            <person name="Rossello-Mora R."/>
            <person name="Ramos J.L."/>
        </authorList>
    </citation>
    <scope>NUCLEOTIDE SEQUENCE</scope>
</reference>
<name>D9PHP1_9ZZZZ</name>
<sequence length="85" mass="9923">MSTRDTMLGFAREAILYRAKGDGYQPEEYDPESDPEGYVTSLLTALRHWCETFKHDWNAELRRAQELFEEDLEEHRQGEAAALTE</sequence>
<protein>
    <submittedName>
        <fullName evidence="1">Uncharacterized protein</fullName>
    </submittedName>
</protein>